<protein>
    <recommendedName>
        <fullName evidence="3">Secreted protein</fullName>
    </recommendedName>
</protein>
<organism evidence="2">
    <name type="scientific">Menopon gallinae</name>
    <name type="common">poultry shaft louse</name>
    <dbReference type="NCBI Taxonomy" id="328185"/>
    <lineage>
        <taxon>Eukaryota</taxon>
        <taxon>Metazoa</taxon>
        <taxon>Ecdysozoa</taxon>
        <taxon>Arthropoda</taxon>
        <taxon>Hexapoda</taxon>
        <taxon>Insecta</taxon>
        <taxon>Pterygota</taxon>
        <taxon>Neoptera</taxon>
        <taxon>Paraneoptera</taxon>
        <taxon>Psocodea</taxon>
        <taxon>Troctomorpha</taxon>
        <taxon>Phthiraptera</taxon>
        <taxon>Amblycera</taxon>
        <taxon>Menoponidae</taxon>
        <taxon>Menopon</taxon>
    </lineage>
</organism>
<evidence type="ECO:0000313" key="2">
    <source>
        <dbReference type="EMBL" id="KAL0269697.1"/>
    </source>
</evidence>
<evidence type="ECO:0008006" key="3">
    <source>
        <dbReference type="Google" id="ProtNLM"/>
    </source>
</evidence>
<dbReference type="AlphaFoldDB" id="A0AAW2HIZ0"/>
<gene>
    <name evidence="2" type="ORF">PYX00_007337</name>
</gene>
<reference evidence="2" key="1">
    <citation type="journal article" date="2024" name="Gigascience">
        <title>Chromosome-level genome of the poultry shaft louse Menopon gallinae provides insight into the host-switching and adaptive evolution of parasitic lice.</title>
        <authorList>
            <person name="Xu Y."/>
            <person name="Ma L."/>
            <person name="Liu S."/>
            <person name="Liang Y."/>
            <person name="Liu Q."/>
            <person name="He Z."/>
            <person name="Tian L."/>
            <person name="Duan Y."/>
            <person name="Cai W."/>
            <person name="Li H."/>
            <person name="Song F."/>
        </authorList>
    </citation>
    <scope>NUCLEOTIDE SEQUENCE</scope>
    <source>
        <strain evidence="2">Cailab_2023a</strain>
    </source>
</reference>
<sequence>MRHQSLLTRVFFVTNLYFSLISLSPNRRLEESRGRENQFGHHEYIPGSGKWTAKEVHNTGRQGEFSRRKRVGSRESIKSRYLRSRNLAKACAHSEGGNSDESRWFMFLNVSLLPLKRPTFWLLDNARDIPHVIITRITPRSRDVPGDAPSE</sequence>
<feature type="signal peptide" evidence="1">
    <location>
        <begin position="1"/>
        <end position="23"/>
    </location>
</feature>
<comment type="caution">
    <text evidence="2">The sequence shown here is derived from an EMBL/GenBank/DDBJ whole genome shotgun (WGS) entry which is preliminary data.</text>
</comment>
<name>A0AAW2HIZ0_9NEOP</name>
<dbReference type="EMBL" id="JARGDH010000004">
    <property type="protein sequence ID" value="KAL0269697.1"/>
    <property type="molecule type" value="Genomic_DNA"/>
</dbReference>
<accession>A0AAW2HIZ0</accession>
<feature type="chain" id="PRO_5043923814" description="Secreted protein" evidence="1">
    <location>
        <begin position="24"/>
        <end position="151"/>
    </location>
</feature>
<proteinExistence type="predicted"/>
<keyword evidence="1" id="KW-0732">Signal</keyword>
<evidence type="ECO:0000256" key="1">
    <source>
        <dbReference type="SAM" id="SignalP"/>
    </source>
</evidence>